<sequence>MKKYIYSFAVCAALFCTSCDESRLNIEQKAVSSTENFYKTDQDAIDAMTAAYAQFLDNVCSSAGIYQPQFTLLNYSADDVFSAGTNYADHMDMRVFDEFRYDTGNAPLKELYQRYYKSIYASNLVITYVDPAASTVMARCVAEARVLRAYCHMMAALTFQRPPKVDKLLGADDKPTNVESQKSLLEWCASECEEAVNDLDSRKGPNDVEGAFKVTKGFAYFVAGKSAVFAGDMARAERNLKPLVESPNYALVPGNRFRDLFHVEGNGCEEKIFEANCFGNIDKGFWGNIQRGRWMTNNVLNWRYDRLGSRASICGANDGWGGGAINWKFAEKMYQNDGDGPRRKATFLTPDEFLYDSKLCGWETDFDADGNEMSLADKKKDPKRGIKSTEGLFAHGVYMEVKNIESPNDRNMTISDTHNSASFRIARLGEAYLLYAEACLETGNLDEGKKYLNAIQKRAEAPETELTTQTLRDEKQYELWFETCRFHDIVRWGIAKECQDAVVDQVPQLYDDFFIQGTPYYGKEHHLRAELTHPLSVDQNLPASSYGFVKGKHEYFPFPKDVIDLNKELHQLNGWANN</sequence>
<evidence type="ECO:0000256" key="5">
    <source>
        <dbReference type="ARBA" id="ARBA00023237"/>
    </source>
</evidence>
<dbReference type="AlphaFoldDB" id="A0A0P0GPU7"/>
<evidence type="ECO:0000259" key="6">
    <source>
        <dbReference type="Pfam" id="PF07980"/>
    </source>
</evidence>
<gene>
    <name evidence="7" type="ORF">BcellWH2_02911</name>
    <name evidence="8" type="ORF">F2Y87_05460</name>
</gene>
<dbReference type="PATRIC" id="fig|246787.4.peg.3008"/>
<evidence type="ECO:0000313" key="7">
    <source>
        <dbReference type="EMBL" id="ALJ60150.1"/>
    </source>
</evidence>
<organism evidence="7 9">
    <name type="scientific">Bacteroides cellulosilyticus</name>
    <dbReference type="NCBI Taxonomy" id="246787"/>
    <lineage>
        <taxon>Bacteria</taxon>
        <taxon>Pseudomonadati</taxon>
        <taxon>Bacteroidota</taxon>
        <taxon>Bacteroidia</taxon>
        <taxon>Bacteroidales</taxon>
        <taxon>Bacteroidaceae</taxon>
        <taxon>Bacteroides</taxon>
    </lineage>
</organism>
<dbReference type="Proteomes" id="UP000482653">
    <property type="component" value="Unassembled WGS sequence"/>
</dbReference>
<dbReference type="RefSeq" id="WP_026366981.1">
    <property type="nucleotide sequence ID" value="NZ_CP012801.1"/>
</dbReference>
<keyword evidence="5" id="KW-0998">Cell outer membrane</keyword>
<reference evidence="8 10" key="2">
    <citation type="journal article" date="2019" name="Nat. Med.">
        <title>A library of human gut bacterial isolates paired with longitudinal multiomics data enables mechanistic microbiome research.</title>
        <authorList>
            <person name="Poyet M."/>
            <person name="Groussin M."/>
            <person name="Gibbons S.M."/>
            <person name="Avila-Pacheco J."/>
            <person name="Jiang X."/>
            <person name="Kearney S.M."/>
            <person name="Perrotta A.R."/>
            <person name="Berdy B."/>
            <person name="Zhao S."/>
            <person name="Lieberman T.D."/>
            <person name="Swanson P.K."/>
            <person name="Smith M."/>
            <person name="Roesemann S."/>
            <person name="Alexander J.E."/>
            <person name="Rich S.A."/>
            <person name="Livny J."/>
            <person name="Vlamakis H."/>
            <person name="Clish C."/>
            <person name="Bullock K."/>
            <person name="Deik A."/>
            <person name="Scott J."/>
            <person name="Pierce K.A."/>
            <person name="Xavier R.J."/>
            <person name="Alm E.J."/>
        </authorList>
    </citation>
    <scope>NUCLEOTIDE SEQUENCE [LARGE SCALE GENOMIC DNA]</scope>
    <source>
        <strain evidence="8 10">BIOML-A8</strain>
    </source>
</reference>
<feature type="domain" description="RagB/SusD" evidence="6">
    <location>
        <begin position="397"/>
        <end position="575"/>
    </location>
</feature>
<evidence type="ECO:0000256" key="3">
    <source>
        <dbReference type="ARBA" id="ARBA00022729"/>
    </source>
</evidence>
<evidence type="ECO:0000256" key="4">
    <source>
        <dbReference type="ARBA" id="ARBA00023136"/>
    </source>
</evidence>
<dbReference type="KEGG" id="bcel:BcellWH2_02911"/>
<accession>A0A0P0GPU7</accession>
<dbReference type="Gene3D" id="1.25.40.390">
    <property type="match status" value="1"/>
</dbReference>
<evidence type="ECO:0000313" key="9">
    <source>
        <dbReference type="Proteomes" id="UP000061809"/>
    </source>
</evidence>
<keyword evidence="3" id="KW-0732">Signal</keyword>
<dbReference type="SUPFAM" id="SSF48452">
    <property type="entry name" value="TPR-like"/>
    <property type="match status" value="1"/>
</dbReference>
<proteinExistence type="inferred from homology"/>
<dbReference type="InterPro" id="IPR012944">
    <property type="entry name" value="SusD_RagB_dom"/>
</dbReference>
<dbReference type="Pfam" id="PF07980">
    <property type="entry name" value="SusD_RagB"/>
    <property type="match status" value="1"/>
</dbReference>
<evidence type="ECO:0000256" key="2">
    <source>
        <dbReference type="ARBA" id="ARBA00006275"/>
    </source>
</evidence>
<evidence type="ECO:0000313" key="8">
    <source>
        <dbReference type="EMBL" id="KAA5421387.1"/>
    </source>
</evidence>
<dbReference type="InterPro" id="IPR011990">
    <property type="entry name" value="TPR-like_helical_dom_sf"/>
</dbReference>
<evidence type="ECO:0000313" key="10">
    <source>
        <dbReference type="Proteomes" id="UP000482653"/>
    </source>
</evidence>
<protein>
    <submittedName>
        <fullName evidence="8">RagB/SusD family nutrient uptake outer membrane protein</fullName>
    </submittedName>
    <submittedName>
        <fullName evidence="7">SusD family protein</fullName>
    </submittedName>
</protein>
<dbReference type="EMBL" id="VVYX01000005">
    <property type="protein sequence ID" value="KAA5421387.1"/>
    <property type="molecule type" value="Genomic_DNA"/>
</dbReference>
<dbReference type="GO" id="GO:0009279">
    <property type="term" value="C:cell outer membrane"/>
    <property type="evidence" value="ECO:0007669"/>
    <property type="project" value="UniProtKB-SubCell"/>
</dbReference>
<reference evidence="7 9" key="1">
    <citation type="journal article" date="2015" name="Science">
        <title>Genetic determinants of in vivo fitness and diet responsiveness in multiple human gut Bacteroides.</title>
        <authorList>
            <person name="Wu M."/>
            <person name="McNulty N.P."/>
            <person name="Rodionov D.A."/>
            <person name="Khoroshkin M.S."/>
            <person name="Griffin N.W."/>
            <person name="Cheng J."/>
            <person name="Latreille P."/>
            <person name="Kerstetter R.A."/>
            <person name="Terrapon N."/>
            <person name="Henrissat B."/>
            <person name="Osterman A.L."/>
            <person name="Gordon J.I."/>
        </authorList>
    </citation>
    <scope>NUCLEOTIDE SEQUENCE [LARGE SCALE GENOMIC DNA]</scope>
    <source>
        <strain evidence="7 9">WH2</strain>
    </source>
</reference>
<comment type="subcellular location">
    <subcellularLocation>
        <location evidence="1">Cell outer membrane</location>
    </subcellularLocation>
</comment>
<dbReference type="EMBL" id="CP012801">
    <property type="protein sequence ID" value="ALJ60150.1"/>
    <property type="molecule type" value="Genomic_DNA"/>
</dbReference>
<dbReference type="Proteomes" id="UP000061809">
    <property type="component" value="Chromosome"/>
</dbReference>
<name>A0A0P0GPU7_9BACE</name>
<evidence type="ECO:0000256" key="1">
    <source>
        <dbReference type="ARBA" id="ARBA00004442"/>
    </source>
</evidence>
<dbReference type="GeneID" id="66305756"/>
<comment type="similarity">
    <text evidence="2">Belongs to the SusD family.</text>
</comment>
<keyword evidence="4" id="KW-0472">Membrane</keyword>